<dbReference type="Pfam" id="PF00080">
    <property type="entry name" value="Sod_Cu"/>
    <property type="match status" value="1"/>
</dbReference>
<comment type="similarity">
    <text evidence="1">Belongs to the Cu-Zn superoxide dismutase family.</text>
</comment>
<dbReference type="RefSeq" id="WP_128779550.1">
    <property type="nucleotide sequence ID" value="NZ_RYFI01000038.1"/>
</dbReference>
<dbReference type="GO" id="GO:0006801">
    <property type="term" value="P:superoxide metabolic process"/>
    <property type="evidence" value="ECO:0007669"/>
    <property type="project" value="InterPro"/>
</dbReference>
<keyword evidence="3" id="KW-0732">Signal</keyword>
<dbReference type="InterPro" id="IPR036423">
    <property type="entry name" value="SOD-like_Cu/Zn_dom_sf"/>
</dbReference>
<dbReference type="EMBL" id="RYFI01000038">
    <property type="protein sequence ID" value="RXF67093.1"/>
    <property type="molecule type" value="Genomic_DNA"/>
</dbReference>
<evidence type="ECO:0000313" key="6">
    <source>
        <dbReference type="Proteomes" id="UP000289708"/>
    </source>
</evidence>
<feature type="chain" id="PRO_5020592589" evidence="3">
    <location>
        <begin position="22"/>
        <end position="166"/>
    </location>
</feature>
<comment type="caution">
    <text evidence="5">The sequence shown here is derived from an EMBL/GenBank/DDBJ whole genome shotgun (WGS) entry which is preliminary data.</text>
</comment>
<protein>
    <submittedName>
        <fullName evidence="5">Superoxide dismutase family protein</fullName>
    </submittedName>
</protein>
<evidence type="ECO:0000256" key="3">
    <source>
        <dbReference type="SAM" id="SignalP"/>
    </source>
</evidence>
<dbReference type="OrthoDB" id="5431326at2"/>
<dbReference type="Gene3D" id="2.60.40.200">
    <property type="entry name" value="Superoxide dismutase, copper/zinc binding domain"/>
    <property type="match status" value="1"/>
</dbReference>
<dbReference type="InterPro" id="IPR001424">
    <property type="entry name" value="SOD_Cu_Zn_dom"/>
</dbReference>
<evidence type="ECO:0000259" key="4">
    <source>
        <dbReference type="Pfam" id="PF00080"/>
    </source>
</evidence>
<evidence type="ECO:0000256" key="2">
    <source>
        <dbReference type="SAM" id="MobiDB-lite"/>
    </source>
</evidence>
<evidence type="ECO:0000313" key="5">
    <source>
        <dbReference type="EMBL" id="RXF67093.1"/>
    </source>
</evidence>
<accession>A0A4Q0M2Y9</accession>
<dbReference type="Proteomes" id="UP000289708">
    <property type="component" value="Unassembled WGS sequence"/>
</dbReference>
<evidence type="ECO:0000256" key="1">
    <source>
        <dbReference type="ARBA" id="ARBA00010457"/>
    </source>
</evidence>
<name>A0A4Q0M2Y9_9HYPH</name>
<reference evidence="5 6" key="1">
    <citation type="submission" date="2018-12" db="EMBL/GenBank/DDBJ databases">
        <title>bacterium Hansschlegelia zhihuaiae S113.</title>
        <authorList>
            <person name="He J."/>
        </authorList>
    </citation>
    <scope>NUCLEOTIDE SEQUENCE [LARGE SCALE GENOMIC DNA]</scope>
    <source>
        <strain evidence="5 6">S 113</strain>
    </source>
</reference>
<sequence>MKRIFAATLCASVLAPAAALATDAYEIMGKDGKKVGDLSLTAAPQGVLIDLQVQAGALTPGKHGLHFHEIADCSDVGQYKKSGSHAGHAEGKHGLLNPNGPEPGDLPNLIASQDGSAQVQLFTQLVKLDGLKDANGSALLIHAQGDDQTSQPIGKSGDRVACAAIK</sequence>
<feature type="region of interest" description="Disordered" evidence="2">
    <location>
        <begin position="81"/>
        <end position="110"/>
    </location>
</feature>
<dbReference type="GO" id="GO:0005507">
    <property type="term" value="F:copper ion binding"/>
    <property type="evidence" value="ECO:0007669"/>
    <property type="project" value="InterPro"/>
</dbReference>
<dbReference type="InterPro" id="IPR024134">
    <property type="entry name" value="SOD_Cu/Zn_/chaperone"/>
</dbReference>
<feature type="signal peptide" evidence="3">
    <location>
        <begin position="1"/>
        <end position="21"/>
    </location>
</feature>
<dbReference type="PANTHER" id="PTHR10003">
    <property type="entry name" value="SUPEROXIDE DISMUTASE CU-ZN -RELATED"/>
    <property type="match status" value="1"/>
</dbReference>
<feature type="domain" description="Superoxide dismutase copper/zinc binding" evidence="4">
    <location>
        <begin position="36"/>
        <end position="165"/>
    </location>
</feature>
<keyword evidence="6" id="KW-1185">Reference proteome</keyword>
<proteinExistence type="inferred from homology"/>
<organism evidence="5 6">
    <name type="scientific">Hansschlegelia zhihuaiae</name>
    <dbReference type="NCBI Taxonomy" id="405005"/>
    <lineage>
        <taxon>Bacteria</taxon>
        <taxon>Pseudomonadati</taxon>
        <taxon>Pseudomonadota</taxon>
        <taxon>Alphaproteobacteria</taxon>
        <taxon>Hyphomicrobiales</taxon>
        <taxon>Methylopilaceae</taxon>
        <taxon>Hansschlegelia</taxon>
    </lineage>
</organism>
<dbReference type="SUPFAM" id="SSF49329">
    <property type="entry name" value="Cu,Zn superoxide dismutase-like"/>
    <property type="match status" value="1"/>
</dbReference>
<gene>
    <name evidence="5" type="ORF">EK403_21760</name>
</gene>
<dbReference type="AlphaFoldDB" id="A0A4Q0M2Y9"/>